<dbReference type="PANTHER" id="PTHR30213:SF1">
    <property type="entry name" value="INNER MEMBRANE PROTEIN YHJD"/>
    <property type="match status" value="1"/>
</dbReference>
<feature type="transmembrane region" description="Helical" evidence="7">
    <location>
        <begin position="216"/>
        <end position="239"/>
    </location>
</feature>
<feature type="region of interest" description="Disordered" evidence="6">
    <location>
        <begin position="298"/>
        <end position="327"/>
    </location>
</feature>
<evidence type="ECO:0000256" key="3">
    <source>
        <dbReference type="ARBA" id="ARBA00022692"/>
    </source>
</evidence>
<organism evidence="8 9">
    <name type="scientific">Candidatus Nitrobium versatile</name>
    <dbReference type="NCBI Taxonomy" id="2884831"/>
    <lineage>
        <taxon>Bacteria</taxon>
        <taxon>Pseudomonadati</taxon>
        <taxon>Nitrospirota</taxon>
        <taxon>Nitrospiria</taxon>
        <taxon>Nitrospirales</taxon>
        <taxon>Nitrospiraceae</taxon>
        <taxon>Candidatus Nitrobium</taxon>
    </lineage>
</organism>
<keyword evidence="3 7" id="KW-0812">Transmembrane</keyword>
<sequence>MTSKLKSAGRLLKETYAEWKEDKALRLGAALSYYTVFSLPPLLVLVVAVAGLVFGAEAARGQIVKEFQGLIGQGGTETVQTMIAQASKPKTGRISTLVSVTVLLLGATGVFTQLQDALNTIWDVRPKPGVGIRYTLKIRAISLALVLAIAFLLLVSLVISSLLAAFGGYISSIVSGVPMVEALLHGVNFLVSFGIITLLFALMFKTLPDAKIAWGDVWLGAAFTAFLFTIGKYLIGLYLGKSDVGTAYGAAGSLVLILLWVFYSSQILFFGAEFTQVYANRYGSRIFPDRHAMRIGAGERAKQGMEEKRGGDGDGRPVPERETEERR</sequence>
<evidence type="ECO:0000313" key="9">
    <source>
        <dbReference type="Proteomes" id="UP000705867"/>
    </source>
</evidence>
<keyword evidence="2" id="KW-1003">Cell membrane</keyword>
<evidence type="ECO:0000256" key="7">
    <source>
        <dbReference type="SAM" id="Phobius"/>
    </source>
</evidence>
<dbReference type="Pfam" id="PF03631">
    <property type="entry name" value="Virul_fac_BrkB"/>
    <property type="match status" value="1"/>
</dbReference>
<dbReference type="NCBIfam" id="TIGR00765">
    <property type="entry name" value="yihY_not_rbn"/>
    <property type="match status" value="1"/>
</dbReference>
<protein>
    <submittedName>
        <fullName evidence="8">YihY/virulence factor BrkB family protein</fullName>
    </submittedName>
</protein>
<dbReference type="InterPro" id="IPR017039">
    <property type="entry name" value="Virul_fac_BrkB"/>
</dbReference>
<feature type="transmembrane region" description="Helical" evidence="7">
    <location>
        <begin position="31"/>
        <end position="55"/>
    </location>
</feature>
<proteinExistence type="predicted"/>
<reference evidence="8" key="1">
    <citation type="journal article" date="2021" name="bioRxiv">
        <title>Unraveling nitrogen, sulfur and carbon metabolic pathways and microbial community transcriptional responses to substrate deprivation and toxicity stresses in a bioreactor mimicking anoxic brackish coastal sediment conditions.</title>
        <authorList>
            <person name="Martins P.D."/>
            <person name="Echeveste M.J."/>
            <person name="Arshad A."/>
            <person name="Kurth J."/>
            <person name="Ouboter H."/>
            <person name="Jetten M.S.M."/>
            <person name="Welte C.U."/>
        </authorList>
    </citation>
    <scope>NUCLEOTIDE SEQUENCE</scope>
    <source>
        <strain evidence="8">MAG_39</strain>
    </source>
</reference>
<comment type="subcellular location">
    <subcellularLocation>
        <location evidence="1">Cell membrane</location>
        <topology evidence="1">Multi-pass membrane protein</topology>
    </subcellularLocation>
</comment>
<dbReference type="GO" id="GO:0005886">
    <property type="term" value="C:plasma membrane"/>
    <property type="evidence" value="ECO:0007669"/>
    <property type="project" value="UniProtKB-SubCell"/>
</dbReference>
<dbReference type="PIRSF" id="PIRSF035875">
    <property type="entry name" value="RNase_BN"/>
    <property type="match status" value="1"/>
</dbReference>
<dbReference type="EMBL" id="JAIOIV010000010">
    <property type="protein sequence ID" value="MBZ0154695.1"/>
    <property type="molecule type" value="Genomic_DNA"/>
</dbReference>
<dbReference type="Proteomes" id="UP000705867">
    <property type="component" value="Unassembled WGS sequence"/>
</dbReference>
<evidence type="ECO:0000256" key="4">
    <source>
        <dbReference type="ARBA" id="ARBA00022989"/>
    </source>
</evidence>
<evidence type="ECO:0000256" key="1">
    <source>
        <dbReference type="ARBA" id="ARBA00004651"/>
    </source>
</evidence>
<evidence type="ECO:0000256" key="5">
    <source>
        <dbReference type="ARBA" id="ARBA00023136"/>
    </source>
</evidence>
<evidence type="ECO:0000256" key="6">
    <source>
        <dbReference type="SAM" id="MobiDB-lite"/>
    </source>
</evidence>
<feature type="transmembrane region" description="Helical" evidence="7">
    <location>
        <begin position="182"/>
        <end position="204"/>
    </location>
</feature>
<name>A0A953M048_9BACT</name>
<feature type="transmembrane region" description="Helical" evidence="7">
    <location>
        <begin position="143"/>
        <end position="170"/>
    </location>
</feature>
<comment type="caution">
    <text evidence="8">The sequence shown here is derived from an EMBL/GenBank/DDBJ whole genome shotgun (WGS) entry which is preliminary data.</text>
</comment>
<reference evidence="8" key="2">
    <citation type="submission" date="2021-08" db="EMBL/GenBank/DDBJ databases">
        <authorList>
            <person name="Dalcin Martins P."/>
        </authorList>
    </citation>
    <scope>NUCLEOTIDE SEQUENCE</scope>
    <source>
        <strain evidence="8">MAG_39</strain>
    </source>
</reference>
<dbReference type="PANTHER" id="PTHR30213">
    <property type="entry name" value="INNER MEMBRANE PROTEIN YHJD"/>
    <property type="match status" value="1"/>
</dbReference>
<evidence type="ECO:0000256" key="2">
    <source>
        <dbReference type="ARBA" id="ARBA00022475"/>
    </source>
</evidence>
<keyword evidence="5 7" id="KW-0472">Membrane</keyword>
<gene>
    <name evidence="8" type="ORF">K8I29_00585</name>
</gene>
<dbReference type="AlphaFoldDB" id="A0A953M048"/>
<feature type="transmembrane region" description="Helical" evidence="7">
    <location>
        <begin position="245"/>
        <end position="263"/>
    </location>
</feature>
<accession>A0A953M048</accession>
<evidence type="ECO:0000313" key="8">
    <source>
        <dbReference type="EMBL" id="MBZ0154695.1"/>
    </source>
</evidence>
<keyword evidence="4 7" id="KW-1133">Transmembrane helix</keyword>